<keyword evidence="3" id="KW-0597">Phosphoprotein</keyword>
<dbReference type="SMART" id="SM00228">
    <property type="entry name" value="PDZ"/>
    <property type="match status" value="1"/>
</dbReference>
<evidence type="ECO:0000256" key="12">
    <source>
        <dbReference type="SAM" id="MobiDB-lite"/>
    </source>
</evidence>
<keyword evidence="2" id="KW-0963">Cytoplasm</keyword>
<dbReference type="Pfam" id="PF00595">
    <property type="entry name" value="PDZ"/>
    <property type="match status" value="1"/>
</dbReference>
<reference evidence="15" key="2">
    <citation type="submission" date="2025-08" db="UniProtKB">
        <authorList>
            <consortium name="Ensembl"/>
        </authorList>
    </citation>
    <scope>IDENTIFICATION</scope>
</reference>
<dbReference type="SUPFAM" id="SSF57716">
    <property type="entry name" value="Glucocorticoid receptor-like (DNA-binding domain)"/>
    <property type="match status" value="1"/>
</dbReference>
<reference evidence="15 16" key="1">
    <citation type="journal article" date="2005" name="Nature">
        <title>Genome sequence, comparative analysis and haplotype structure of the domestic dog.</title>
        <authorList>
            <consortium name="Broad Sequencing Platform"/>
            <person name="Lindblad-Toh K."/>
            <person name="Wade C.M."/>
            <person name="Mikkelsen T.S."/>
            <person name="Karlsson E.K."/>
            <person name="Jaffe D.B."/>
            <person name="Kamal M."/>
            <person name="Clamp M."/>
            <person name="Chang J.L."/>
            <person name="Kulbokas E.J. III"/>
            <person name="Zody M.C."/>
            <person name="Mauceli E."/>
            <person name="Xie X."/>
            <person name="Breen M."/>
            <person name="Wayne R.K."/>
            <person name="Ostrander E.A."/>
            <person name="Ponting C.P."/>
            <person name="Galibert F."/>
            <person name="Smith D.R."/>
            <person name="DeJong P.J."/>
            <person name="Kirkness E."/>
            <person name="Alvarez P."/>
            <person name="Biagi T."/>
            <person name="Brockman W."/>
            <person name="Butler J."/>
            <person name="Chin C.W."/>
            <person name="Cook A."/>
            <person name="Cuff J."/>
            <person name="Daly M.J."/>
            <person name="DeCaprio D."/>
            <person name="Gnerre S."/>
            <person name="Grabherr M."/>
            <person name="Kellis M."/>
            <person name="Kleber M."/>
            <person name="Bardeleben C."/>
            <person name="Goodstadt L."/>
            <person name="Heger A."/>
            <person name="Hitte C."/>
            <person name="Kim L."/>
            <person name="Koepfli K.P."/>
            <person name="Parker H.G."/>
            <person name="Pollinger J.P."/>
            <person name="Searle S.M."/>
            <person name="Sutter N.B."/>
            <person name="Thomas R."/>
            <person name="Webber C."/>
            <person name="Baldwin J."/>
            <person name="Abebe A."/>
            <person name="Abouelleil A."/>
            <person name="Aftuck L."/>
            <person name="Ait-Zahra M."/>
            <person name="Aldredge T."/>
            <person name="Allen N."/>
            <person name="An P."/>
            <person name="Anderson S."/>
            <person name="Antoine C."/>
            <person name="Arachchi H."/>
            <person name="Aslam A."/>
            <person name="Ayotte L."/>
            <person name="Bachantsang P."/>
            <person name="Barry A."/>
            <person name="Bayul T."/>
            <person name="Benamara M."/>
            <person name="Berlin A."/>
            <person name="Bessette D."/>
            <person name="Blitshteyn B."/>
            <person name="Bloom T."/>
            <person name="Blye J."/>
            <person name="Boguslavskiy L."/>
            <person name="Bonnet C."/>
            <person name="Boukhgalter B."/>
            <person name="Brown A."/>
            <person name="Cahill P."/>
            <person name="Calixte N."/>
            <person name="Camarata J."/>
            <person name="Cheshatsang Y."/>
            <person name="Chu J."/>
            <person name="Citroen M."/>
            <person name="Collymore A."/>
            <person name="Cooke P."/>
            <person name="Dawoe T."/>
            <person name="Daza R."/>
            <person name="Decktor K."/>
            <person name="DeGray S."/>
            <person name="Dhargay N."/>
            <person name="Dooley K."/>
            <person name="Dooley K."/>
            <person name="Dorje P."/>
            <person name="Dorjee K."/>
            <person name="Dorris L."/>
            <person name="Duffey N."/>
            <person name="Dupes A."/>
            <person name="Egbiremolen O."/>
            <person name="Elong R."/>
            <person name="Falk J."/>
            <person name="Farina A."/>
            <person name="Faro S."/>
            <person name="Ferguson D."/>
            <person name="Ferreira P."/>
            <person name="Fisher S."/>
            <person name="FitzGerald M."/>
            <person name="Foley K."/>
            <person name="Foley C."/>
            <person name="Franke A."/>
            <person name="Friedrich D."/>
            <person name="Gage D."/>
            <person name="Garber M."/>
            <person name="Gearin G."/>
            <person name="Giannoukos G."/>
            <person name="Goode T."/>
            <person name="Goyette A."/>
            <person name="Graham J."/>
            <person name="Grandbois E."/>
            <person name="Gyaltsen K."/>
            <person name="Hafez N."/>
            <person name="Hagopian D."/>
            <person name="Hagos B."/>
            <person name="Hall J."/>
            <person name="Healy C."/>
            <person name="Hegarty R."/>
            <person name="Honan T."/>
            <person name="Horn A."/>
            <person name="Houde N."/>
            <person name="Hughes L."/>
            <person name="Hunnicutt L."/>
            <person name="Husby M."/>
            <person name="Jester B."/>
            <person name="Jones C."/>
            <person name="Kamat A."/>
            <person name="Kanga B."/>
            <person name="Kells C."/>
            <person name="Khazanovich D."/>
            <person name="Kieu A.C."/>
            <person name="Kisner P."/>
            <person name="Kumar M."/>
            <person name="Lance K."/>
            <person name="Landers T."/>
            <person name="Lara M."/>
            <person name="Lee W."/>
            <person name="Leger J.P."/>
            <person name="Lennon N."/>
            <person name="Leuper L."/>
            <person name="LeVine S."/>
            <person name="Liu J."/>
            <person name="Liu X."/>
            <person name="Lokyitsang Y."/>
            <person name="Lokyitsang T."/>
            <person name="Lui A."/>
            <person name="Macdonald J."/>
            <person name="Major J."/>
            <person name="Marabella R."/>
            <person name="Maru K."/>
            <person name="Matthews C."/>
            <person name="McDonough S."/>
            <person name="Mehta T."/>
            <person name="Meldrim J."/>
            <person name="Melnikov A."/>
            <person name="Meneus L."/>
            <person name="Mihalev A."/>
            <person name="Mihova T."/>
            <person name="Miller K."/>
            <person name="Mittelman R."/>
            <person name="Mlenga V."/>
            <person name="Mulrain L."/>
            <person name="Munson G."/>
            <person name="Navidi A."/>
            <person name="Naylor J."/>
            <person name="Nguyen T."/>
            <person name="Nguyen N."/>
            <person name="Nguyen C."/>
            <person name="Nguyen T."/>
            <person name="Nicol R."/>
            <person name="Norbu N."/>
            <person name="Norbu C."/>
            <person name="Novod N."/>
            <person name="Nyima T."/>
            <person name="Olandt P."/>
            <person name="O'Neill B."/>
            <person name="O'Neill K."/>
            <person name="Osman S."/>
            <person name="Oyono L."/>
            <person name="Patti C."/>
            <person name="Perrin D."/>
            <person name="Phunkhang P."/>
            <person name="Pierre F."/>
            <person name="Priest M."/>
            <person name="Rachupka A."/>
            <person name="Raghuraman S."/>
            <person name="Rameau R."/>
            <person name="Ray V."/>
            <person name="Raymond C."/>
            <person name="Rege F."/>
            <person name="Rise C."/>
            <person name="Rogers J."/>
            <person name="Rogov P."/>
            <person name="Sahalie J."/>
            <person name="Settipalli S."/>
            <person name="Sharpe T."/>
            <person name="Shea T."/>
            <person name="Sheehan M."/>
            <person name="Sherpa N."/>
            <person name="Shi J."/>
            <person name="Shih D."/>
            <person name="Sloan J."/>
            <person name="Smith C."/>
            <person name="Sparrow T."/>
            <person name="Stalker J."/>
            <person name="Stange-Thomann N."/>
            <person name="Stavropoulos S."/>
            <person name="Stone C."/>
            <person name="Stone S."/>
            <person name="Sykes S."/>
            <person name="Tchuinga P."/>
            <person name="Tenzing P."/>
            <person name="Tesfaye S."/>
            <person name="Thoulutsang D."/>
            <person name="Thoulutsang Y."/>
            <person name="Topham K."/>
            <person name="Topping I."/>
            <person name="Tsamla T."/>
            <person name="Vassiliev H."/>
            <person name="Venkataraman V."/>
            <person name="Vo A."/>
            <person name="Wangchuk T."/>
            <person name="Wangdi T."/>
            <person name="Weiand M."/>
            <person name="Wilkinson J."/>
            <person name="Wilson A."/>
            <person name="Yadav S."/>
            <person name="Yang S."/>
            <person name="Yang X."/>
            <person name="Young G."/>
            <person name="Yu Q."/>
            <person name="Zainoun J."/>
            <person name="Zembek L."/>
            <person name="Zimmer A."/>
            <person name="Lander E.S."/>
        </authorList>
    </citation>
    <scope>NUCLEOTIDE SEQUENCE [LARGE SCALE GENOMIC DNA]</scope>
    <source>
        <strain evidence="15">Boxer</strain>
    </source>
</reference>
<evidence type="ECO:0000256" key="7">
    <source>
        <dbReference type="ARBA" id="ARBA00023212"/>
    </source>
</evidence>
<feature type="compositionally biased region" description="Low complexity" evidence="12">
    <location>
        <begin position="90"/>
        <end position="102"/>
    </location>
</feature>
<evidence type="ECO:0000256" key="5">
    <source>
        <dbReference type="ARBA" id="ARBA00022833"/>
    </source>
</evidence>
<organism evidence="15 16">
    <name type="scientific">Canis lupus familiaris</name>
    <name type="common">Dog</name>
    <name type="synonym">Canis familiaris</name>
    <dbReference type="NCBI Taxonomy" id="9615"/>
    <lineage>
        <taxon>Eukaryota</taxon>
        <taxon>Metazoa</taxon>
        <taxon>Chordata</taxon>
        <taxon>Craniata</taxon>
        <taxon>Vertebrata</taxon>
        <taxon>Euteleostomi</taxon>
        <taxon>Mammalia</taxon>
        <taxon>Eutheria</taxon>
        <taxon>Laurasiatheria</taxon>
        <taxon>Carnivora</taxon>
        <taxon>Caniformia</taxon>
        <taxon>Canidae</taxon>
        <taxon>Canis</taxon>
    </lineage>
</organism>
<dbReference type="FunCoup" id="A0A8P0PB33">
    <property type="interactions" value="15"/>
</dbReference>
<comment type="function">
    <text evidence="8">Probable adapter protein located at the actin cytoskeleton that promotes cell attachment. Necessary for the migratory capacity of epithelial cells. Overexpression enhances cell adhesion to collagen and fibronectin and suppresses anchorage independent growth. May contribute to tumor cell migratory capacity.</text>
</comment>
<evidence type="ECO:0000313" key="15">
    <source>
        <dbReference type="Ensembl" id="ENSCAFP00000062141.2"/>
    </source>
</evidence>
<dbReference type="InterPro" id="IPR031847">
    <property type="entry name" value="PDLI1-4/Zasp-like_mid"/>
</dbReference>
<feature type="region of interest" description="Disordered" evidence="12">
    <location>
        <begin position="395"/>
        <end position="480"/>
    </location>
</feature>
<proteinExistence type="predicted"/>
<feature type="compositionally biased region" description="Low complexity" evidence="12">
    <location>
        <begin position="134"/>
        <end position="146"/>
    </location>
</feature>
<evidence type="ECO:0000256" key="8">
    <source>
        <dbReference type="ARBA" id="ARBA00037701"/>
    </source>
</evidence>
<dbReference type="GO" id="GO:0005856">
    <property type="term" value="C:cytoskeleton"/>
    <property type="evidence" value="ECO:0007669"/>
    <property type="project" value="UniProtKB-SubCell"/>
</dbReference>
<keyword evidence="6 11" id="KW-0440">LIM domain</keyword>
<keyword evidence="4 11" id="KW-0479">Metal-binding</keyword>
<feature type="region of interest" description="Disordered" evidence="12">
    <location>
        <begin position="522"/>
        <end position="547"/>
    </location>
</feature>
<dbReference type="InterPro" id="IPR001781">
    <property type="entry name" value="Znf_LIM"/>
</dbReference>
<feature type="compositionally biased region" description="Basic residues" evidence="12">
    <location>
        <begin position="254"/>
        <end position="268"/>
    </location>
</feature>
<feature type="domain" description="LIM zinc-binding" evidence="13">
    <location>
        <begin position="619"/>
        <end position="679"/>
    </location>
</feature>
<dbReference type="Gene3D" id="2.30.42.10">
    <property type="match status" value="1"/>
</dbReference>
<feature type="compositionally biased region" description="Gly residues" evidence="12">
    <location>
        <begin position="225"/>
        <end position="241"/>
    </location>
</feature>
<name>A0A8P0PB33_CANLF</name>
<dbReference type="PROSITE" id="PS50106">
    <property type="entry name" value="PDZ"/>
    <property type="match status" value="1"/>
</dbReference>
<evidence type="ECO:0000256" key="1">
    <source>
        <dbReference type="ARBA" id="ARBA00004245"/>
    </source>
</evidence>
<dbReference type="AlphaFoldDB" id="A0A8P0PB33"/>
<evidence type="ECO:0000313" key="16">
    <source>
        <dbReference type="Proteomes" id="UP000002254"/>
    </source>
</evidence>
<evidence type="ECO:0000259" key="14">
    <source>
        <dbReference type="PROSITE" id="PS50106"/>
    </source>
</evidence>
<dbReference type="PANTHER" id="PTHR24214:SF1">
    <property type="entry name" value="PDZ AND LIM DOMAIN PROTEIN 2"/>
    <property type="match status" value="1"/>
</dbReference>
<dbReference type="Pfam" id="PF00412">
    <property type="entry name" value="LIM"/>
    <property type="match status" value="1"/>
</dbReference>
<dbReference type="InterPro" id="IPR050604">
    <property type="entry name" value="PDZ-LIM_domain"/>
</dbReference>
<keyword evidence="7" id="KW-0206">Cytoskeleton</keyword>
<evidence type="ECO:0000256" key="9">
    <source>
        <dbReference type="ARBA" id="ARBA00039370"/>
    </source>
</evidence>
<accession>A0A8P0PB33</accession>
<feature type="compositionally biased region" description="Low complexity" evidence="12">
    <location>
        <begin position="177"/>
        <end position="189"/>
    </location>
</feature>
<feature type="compositionally biased region" description="Low complexity" evidence="12">
    <location>
        <begin position="444"/>
        <end position="468"/>
    </location>
</feature>
<evidence type="ECO:0000256" key="4">
    <source>
        <dbReference type="ARBA" id="ARBA00022723"/>
    </source>
</evidence>
<feature type="domain" description="PDZ" evidence="14">
    <location>
        <begin position="331"/>
        <end position="415"/>
    </location>
</feature>
<dbReference type="PROSITE" id="PS50023">
    <property type="entry name" value="LIM_DOMAIN_2"/>
    <property type="match status" value="1"/>
</dbReference>
<dbReference type="InterPro" id="IPR001478">
    <property type="entry name" value="PDZ"/>
</dbReference>
<evidence type="ECO:0000256" key="3">
    <source>
        <dbReference type="ARBA" id="ARBA00022553"/>
    </source>
</evidence>
<evidence type="ECO:0000256" key="6">
    <source>
        <dbReference type="ARBA" id="ARBA00023038"/>
    </source>
</evidence>
<feature type="compositionally biased region" description="Pro residues" evidence="12">
    <location>
        <begin position="301"/>
        <end position="310"/>
    </location>
</feature>
<dbReference type="PROSITE" id="PS00478">
    <property type="entry name" value="LIM_DOMAIN_1"/>
    <property type="match status" value="1"/>
</dbReference>
<dbReference type="Pfam" id="PF15936">
    <property type="entry name" value="DUF4749"/>
    <property type="match status" value="1"/>
</dbReference>
<keyword evidence="5 11" id="KW-0862">Zinc</keyword>
<comment type="subcellular location">
    <subcellularLocation>
        <location evidence="1">Cytoplasm</location>
        <location evidence="1">Cytoskeleton</location>
    </subcellularLocation>
</comment>
<dbReference type="Proteomes" id="UP000002254">
    <property type="component" value="Chromosome 25"/>
</dbReference>
<sequence>MTHSEPGSLQLCPQVCFPENSPAPQRPCKVRAGGRCARTGDPRAPGEGARGWLWGTVCQRGLGWGLGPSLGCRVPSPGAWVPGGWRERGPGVPAAAGAPQQGSREGSQGRKRRQPGECPATPATALGSGGRPSGAGSRASRQRLSAPRGPQHRERRGLGGAVGAAAGARLGIGGVGRTRAGVGARSGRGSRADRRRTQPARPAPPRGAGGRPREGGWARPAWESSGGGSPGRRRAPGGGGRAPSPHAAAGRGPGGRRGRAARRRRRQGRPRDHMGGGRSRSPGRALPRVGRRRRRLLTLPPSLPFPPGPGRPARRVSGSQRLHPSASSDMALTLTVDVAGPGPWGFRITGGRDFHSPIMVTKVTERGKAEAADLRPGDIIVAINGESAEGMLHAEAQSKIRHSPSPLRLQLDRSPAASPRQTNGESSVEVLATRFQGSVRTHSDSQSSLRSSCSSPCSSSPQPGSPFSALPPSSPHTLPGEAVVSRSFQNLAYSPGPTAANRFSYGGRPGSRQAGLGGAGDAAVLVLPPSPGPCPSSPRLSADSERGSHLLDEDSEVYKMLQENREGRVAPRQSSSFRLLQEALEAEEKGGTPAFLPSLLSPQSSLPTSRALATPPKLHTCEKCGTSIVNHAVRIQEGRYRHPGCYSCADCGLNLKMRGHFWVGDELYCEKHARQRYSSPPTLSSQA</sequence>
<evidence type="ECO:0000256" key="10">
    <source>
        <dbReference type="ARBA" id="ARBA00046459"/>
    </source>
</evidence>
<feature type="region of interest" description="Disordered" evidence="12">
    <location>
        <begin position="81"/>
        <end position="327"/>
    </location>
</feature>
<dbReference type="Ensembl" id="ENSCAFT00000080743.2">
    <property type="protein sequence ID" value="ENSCAFP00000062141.2"/>
    <property type="gene ID" value="ENSCAFG00000009329.4"/>
</dbReference>
<dbReference type="GO" id="GO:0046872">
    <property type="term" value="F:metal ion binding"/>
    <property type="evidence" value="ECO:0007669"/>
    <property type="project" value="UniProtKB-KW"/>
</dbReference>
<comment type="subunit">
    <text evidence="10">Interacts with alpha-actinins ACTN1 and ACTN4, FLNA and MYH9. Interacts (via LIM zinc-binding domain) with MKRN2.</text>
</comment>
<dbReference type="Gene3D" id="2.10.110.10">
    <property type="entry name" value="Cysteine Rich Protein"/>
    <property type="match status" value="1"/>
</dbReference>
<evidence type="ECO:0000256" key="11">
    <source>
        <dbReference type="PROSITE-ProRule" id="PRU00125"/>
    </source>
</evidence>
<dbReference type="SMART" id="SM00132">
    <property type="entry name" value="LIM"/>
    <property type="match status" value="1"/>
</dbReference>
<dbReference type="FunFam" id="2.10.110.10:FF:000085">
    <property type="entry name" value="PDZ and LIM domain 2 (mystique)"/>
    <property type="match status" value="1"/>
</dbReference>
<dbReference type="SUPFAM" id="SSF50156">
    <property type="entry name" value="PDZ domain-like"/>
    <property type="match status" value="1"/>
</dbReference>
<gene>
    <name evidence="15" type="primary">PDLIM2</name>
</gene>
<evidence type="ECO:0000259" key="13">
    <source>
        <dbReference type="PROSITE" id="PS50023"/>
    </source>
</evidence>
<dbReference type="FunFam" id="2.30.42.10:FF:000130">
    <property type="entry name" value="PDZ and LIM domain 2 (mystique)"/>
    <property type="match status" value="1"/>
</dbReference>
<evidence type="ECO:0000256" key="2">
    <source>
        <dbReference type="ARBA" id="ARBA00022490"/>
    </source>
</evidence>
<dbReference type="InterPro" id="IPR036034">
    <property type="entry name" value="PDZ_sf"/>
</dbReference>
<dbReference type="CDD" id="cd09449">
    <property type="entry name" value="LIM_Mystique"/>
    <property type="match status" value="1"/>
</dbReference>
<dbReference type="PANTHER" id="PTHR24214">
    <property type="entry name" value="PDZ AND LIM DOMAIN PROTEIN ZASP"/>
    <property type="match status" value="1"/>
</dbReference>
<protein>
    <recommendedName>
        <fullName evidence="9">PDZ and LIM domain protein 2</fullName>
    </recommendedName>
</protein>
<dbReference type="CDD" id="cd06753">
    <property type="entry name" value="PDZ_PDLIM-like"/>
    <property type="match status" value="1"/>
</dbReference>